<dbReference type="SUPFAM" id="SSF46561">
    <property type="entry name" value="Ribosomal protein L29 (L29p)"/>
    <property type="match status" value="1"/>
</dbReference>
<evidence type="ECO:0000256" key="5">
    <source>
        <dbReference type="HAMAP-Rule" id="MF_00374"/>
    </source>
</evidence>
<dbReference type="GO" id="GO:0003735">
    <property type="term" value="F:structural constituent of ribosome"/>
    <property type="evidence" value="ECO:0007669"/>
    <property type="project" value="InterPro"/>
</dbReference>
<dbReference type="CDD" id="cd00427">
    <property type="entry name" value="Ribosomal_L29_HIP"/>
    <property type="match status" value="1"/>
</dbReference>
<proteinExistence type="inferred from homology"/>
<dbReference type="RefSeq" id="WP_194537115.1">
    <property type="nucleotide sequence ID" value="NZ_JACEFB010000002.1"/>
</dbReference>
<dbReference type="AlphaFoldDB" id="A0A7V8VDG5"/>
<protein>
    <recommendedName>
        <fullName evidence="4 5">Large ribosomal subunit protein uL29</fullName>
    </recommendedName>
</protein>
<accession>A0A7V8VDG5</accession>
<dbReference type="InterPro" id="IPR050063">
    <property type="entry name" value="Ribosomal_protein_uL29"/>
</dbReference>
<evidence type="ECO:0000256" key="4">
    <source>
        <dbReference type="ARBA" id="ARBA00035204"/>
    </source>
</evidence>
<dbReference type="GO" id="GO:0022625">
    <property type="term" value="C:cytosolic large ribosomal subunit"/>
    <property type="evidence" value="ECO:0007669"/>
    <property type="project" value="TreeGrafter"/>
</dbReference>
<evidence type="ECO:0000256" key="2">
    <source>
        <dbReference type="ARBA" id="ARBA00022980"/>
    </source>
</evidence>
<dbReference type="InterPro" id="IPR036049">
    <property type="entry name" value="Ribosomal_uL29_sf"/>
</dbReference>
<gene>
    <name evidence="5 6" type="primary">rpmC</name>
    <name evidence="6" type="ORF">H0921_06015</name>
</gene>
<organism evidence="6 7">
    <name type="scientific">Thermogemmata fonticola</name>
    <dbReference type="NCBI Taxonomy" id="2755323"/>
    <lineage>
        <taxon>Bacteria</taxon>
        <taxon>Pseudomonadati</taxon>
        <taxon>Planctomycetota</taxon>
        <taxon>Planctomycetia</taxon>
        <taxon>Gemmatales</taxon>
        <taxon>Gemmataceae</taxon>
        <taxon>Thermogemmata</taxon>
    </lineage>
</organism>
<reference evidence="6 7" key="1">
    <citation type="submission" date="2020-07" db="EMBL/GenBank/DDBJ databases">
        <title>Thermogemmata thermophila gen. nov., sp. nov., a novel moderate thermophilic planctomycete from a Kamchatka hot spring.</title>
        <authorList>
            <person name="Elcheninov A.G."/>
            <person name="Podosokorskaya O.A."/>
            <person name="Kovaleva O.L."/>
            <person name="Novikov A."/>
            <person name="Bonch-Osmolovskaya E.A."/>
            <person name="Toshchakov S.V."/>
            <person name="Kublanov I.V."/>
        </authorList>
    </citation>
    <scope>NUCLEOTIDE SEQUENCE [LARGE SCALE GENOMIC DNA]</scope>
    <source>
        <strain evidence="6 7">2918</strain>
    </source>
</reference>
<keyword evidence="3 5" id="KW-0687">Ribonucleoprotein</keyword>
<dbReference type="HAMAP" id="MF_00374">
    <property type="entry name" value="Ribosomal_uL29"/>
    <property type="match status" value="1"/>
</dbReference>
<dbReference type="PANTHER" id="PTHR10916:SF0">
    <property type="entry name" value="LARGE RIBOSOMAL SUBUNIT PROTEIN UL29C"/>
    <property type="match status" value="1"/>
</dbReference>
<comment type="caution">
    <text evidence="6">The sequence shown here is derived from an EMBL/GenBank/DDBJ whole genome shotgun (WGS) entry which is preliminary data.</text>
</comment>
<evidence type="ECO:0000313" key="6">
    <source>
        <dbReference type="EMBL" id="MBA2225717.1"/>
    </source>
</evidence>
<dbReference type="EMBL" id="JACEFB010000002">
    <property type="protein sequence ID" value="MBA2225717.1"/>
    <property type="molecule type" value="Genomic_DNA"/>
</dbReference>
<evidence type="ECO:0000313" key="7">
    <source>
        <dbReference type="Proteomes" id="UP000542342"/>
    </source>
</evidence>
<evidence type="ECO:0000256" key="3">
    <source>
        <dbReference type="ARBA" id="ARBA00023274"/>
    </source>
</evidence>
<comment type="similarity">
    <text evidence="1 5">Belongs to the universal ribosomal protein uL29 family.</text>
</comment>
<dbReference type="Pfam" id="PF00831">
    <property type="entry name" value="Ribosomal_L29"/>
    <property type="match status" value="1"/>
</dbReference>
<dbReference type="InterPro" id="IPR001854">
    <property type="entry name" value="Ribosomal_uL29"/>
</dbReference>
<dbReference type="PANTHER" id="PTHR10916">
    <property type="entry name" value="60S RIBOSOMAL PROTEIN L35/50S RIBOSOMAL PROTEIN L29"/>
    <property type="match status" value="1"/>
</dbReference>
<keyword evidence="7" id="KW-1185">Reference proteome</keyword>
<sequence>MVPKTRELRGMSDEQLLTTLRDLEKHLFTLRVQAATDRLKAPAEVRKTKRAIARVKTIQRQRELEKLRQLPPDQLQARIERLEKRVEEDQPGKRRAFRQAQRLKRFLAEKMAAPKT</sequence>
<keyword evidence="2 5" id="KW-0689">Ribosomal protein</keyword>
<dbReference type="Gene3D" id="1.10.287.310">
    <property type="match status" value="1"/>
</dbReference>
<name>A0A7V8VDG5_9BACT</name>
<dbReference type="Proteomes" id="UP000542342">
    <property type="component" value="Unassembled WGS sequence"/>
</dbReference>
<dbReference type="NCBIfam" id="TIGR00012">
    <property type="entry name" value="L29"/>
    <property type="match status" value="1"/>
</dbReference>
<dbReference type="GO" id="GO:0006412">
    <property type="term" value="P:translation"/>
    <property type="evidence" value="ECO:0007669"/>
    <property type="project" value="UniProtKB-UniRule"/>
</dbReference>
<evidence type="ECO:0000256" key="1">
    <source>
        <dbReference type="ARBA" id="ARBA00009254"/>
    </source>
</evidence>